<dbReference type="AlphaFoldDB" id="A0A936ZVJ6"/>
<sequence length="132" mass="15709">MTFYQREINRINSIIYSNQEQIETVIGVRNYIDNNYDKNLNLDLLSRFRFVSKFHLLRLFKKHYGLTPRQYLIDKRIEKSKEQLKNGMSVTETCFAVGFESLGSFSTLFKTKTGKSPSEFQNEQLSRSKLYW</sequence>
<evidence type="ECO:0000256" key="2">
    <source>
        <dbReference type="ARBA" id="ARBA00023125"/>
    </source>
</evidence>
<feature type="domain" description="HTH araC/xylS-type" evidence="4">
    <location>
        <begin position="26"/>
        <end position="123"/>
    </location>
</feature>
<evidence type="ECO:0000313" key="5">
    <source>
        <dbReference type="EMBL" id="MBL0686177.1"/>
    </source>
</evidence>
<keyword evidence="1" id="KW-0805">Transcription regulation</keyword>
<dbReference type="Proteomes" id="UP000651057">
    <property type="component" value="Unassembled WGS sequence"/>
</dbReference>
<dbReference type="Gene3D" id="1.10.10.60">
    <property type="entry name" value="Homeodomain-like"/>
    <property type="match status" value="2"/>
</dbReference>
<evidence type="ECO:0000256" key="1">
    <source>
        <dbReference type="ARBA" id="ARBA00023015"/>
    </source>
</evidence>
<comment type="caution">
    <text evidence="5">The sequence shown here is derived from an EMBL/GenBank/DDBJ whole genome shotgun (WGS) entry which is preliminary data.</text>
</comment>
<gene>
    <name evidence="5" type="ORF">JJQ60_21815</name>
</gene>
<dbReference type="RefSeq" id="WP_201924766.1">
    <property type="nucleotide sequence ID" value="NZ_BAABAX010000017.1"/>
</dbReference>
<dbReference type="GO" id="GO:0043565">
    <property type="term" value="F:sequence-specific DNA binding"/>
    <property type="evidence" value="ECO:0007669"/>
    <property type="project" value="InterPro"/>
</dbReference>
<dbReference type="SMART" id="SM00342">
    <property type="entry name" value="HTH_ARAC"/>
    <property type="match status" value="1"/>
</dbReference>
<dbReference type="GO" id="GO:0003700">
    <property type="term" value="F:DNA-binding transcription factor activity"/>
    <property type="evidence" value="ECO:0007669"/>
    <property type="project" value="InterPro"/>
</dbReference>
<keyword evidence="6" id="KW-1185">Reference proteome</keyword>
<dbReference type="Pfam" id="PF12833">
    <property type="entry name" value="HTH_18"/>
    <property type="match status" value="1"/>
</dbReference>
<evidence type="ECO:0000256" key="3">
    <source>
        <dbReference type="ARBA" id="ARBA00023163"/>
    </source>
</evidence>
<dbReference type="PANTHER" id="PTHR43280:SF28">
    <property type="entry name" value="HTH-TYPE TRANSCRIPTIONAL ACTIVATOR RHAS"/>
    <property type="match status" value="1"/>
</dbReference>
<dbReference type="PROSITE" id="PS00041">
    <property type="entry name" value="HTH_ARAC_FAMILY_1"/>
    <property type="match status" value="1"/>
</dbReference>
<dbReference type="EMBL" id="JAERQJ010000023">
    <property type="protein sequence ID" value="MBL0686177.1"/>
    <property type="molecule type" value="Genomic_DNA"/>
</dbReference>
<dbReference type="SUPFAM" id="SSF46689">
    <property type="entry name" value="Homeodomain-like"/>
    <property type="match status" value="2"/>
</dbReference>
<dbReference type="PANTHER" id="PTHR43280">
    <property type="entry name" value="ARAC-FAMILY TRANSCRIPTIONAL REGULATOR"/>
    <property type="match status" value="1"/>
</dbReference>
<dbReference type="InterPro" id="IPR018062">
    <property type="entry name" value="HTH_AraC-typ_CS"/>
</dbReference>
<accession>A0A936ZVJ6</accession>
<organism evidence="5 6">
    <name type="scientific">Aquimarina mytili</name>
    <dbReference type="NCBI Taxonomy" id="874423"/>
    <lineage>
        <taxon>Bacteria</taxon>
        <taxon>Pseudomonadati</taxon>
        <taxon>Bacteroidota</taxon>
        <taxon>Flavobacteriia</taxon>
        <taxon>Flavobacteriales</taxon>
        <taxon>Flavobacteriaceae</taxon>
        <taxon>Aquimarina</taxon>
    </lineage>
</organism>
<dbReference type="PROSITE" id="PS01124">
    <property type="entry name" value="HTH_ARAC_FAMILY_2"/>
    <property type="match status" value="1"/>
</dbReference>
<dbReference type="InterPro" id="IPR009057">
    <property type="entry name" value="Homeodomain-like_sf"/>
</dbReference>
<name>A0A936ZVJ6_9FLAO</name>
<evidence type="ECO:0000313" key="6">
    <source>
        <dbReference type="Proteomes" id="UP000651057"/>
    </source>
</evidence>
<dbReference type="InterPro" id="IPR018060">
    <property type="entry name" value="HTH_AraC"/>
</dbReference>
<reference evidence="5" key="1">
    <citation type="submission" date="2021-01" db="EMBL/GenBank/DDBJ databases">
        <authorList>
            <person name="Zhong Y.L."/>
        </authorList>
    </citation>
    <scope>NUCLEOTIDE SEQUENCE</scope>
    <source>
        <strain evidence="5">KCTC 23302</strain>
    </source>
</reference>
<keyword evidence="3" id="KW-0804">Transcription</keyword>
<keyword evidence="2" id="KW-0238">DNA-binding</keyword>
<evidence type="ECO:0000259" key="4">
    <source>
        <dbReference type="PROSITE" id="PS01124"/>
    </source>
</evidence>
<protein>
    <submittedName>
        <fullName evidence="5">Helix-turn-helix transcriptional regulator</fullName>
    </submittedName>
</protein>
<proteinExistence type="predicted"/>